<dbReference type="EMBL" id="CP136964">
    <property type="protein sequence ID" value="WOS96977.1"/>
    <property type="molecule type" value="Genomic_DNA"/>
</dbReference>
<dbReference type="GO" id="GO:0031405">
    <property type="term" value="F:lipoic acid binding"/>
    <property type="evidence" value="ECO:0007669"/>
    <property type="project" value="TreeGrafter"/>
</dbReference>
<comment type="cofactor">
    <cofactor evidence="1 9">
        <name>(R)-lipoate</name>
        <dbReference type="ChEBI" id="CHEBI:83088"/>
    </cofactor>
</comment>
<dbReference type="SUPFAM" id="SSF52777">
    <property type="entry name" value="CoA-dependent acyltransferases"/>
    <property type="match status" value="1"/>
</dbReference>
<comment type="function">
    <text evidence="7">The pyruvate dehydrogenase complex catalyzes the overall conversion of pyruvate to acetyl-CoA and CO(2). It contains multiple copies of three enzymatic components: pyruvate dehydrogenase (E1), dihydrolipoamide acetyltransferase (E2) and lipoamide dehydrogenase (E3).</text>
</comment>
<dbReference type="PROSITE" id="PS51826">
    <property type="entry name" value="PSBD"/>
    <property type="match status" value="1"/>
</dbReference>
<feature type="domain" description="Peripheral subunit-binding (PSBD)" evidence="12">
    <location>
        <begin position="105"/>
        <end position="142"/>
    </location>
</feature>
<feature type="domain" description="Lipoyl-binding" evidence="11">
    <location>
        <begin position="1"/>
        <end position="71"/>
    </location>
</feature>
<dbReference type="InterPro" id="IPR050743">
    <property type="entry name" value="2-oxoacid_DH_E2_comp"/>
</dbReference>
<evidence type="ECO:0000256" key="2">
    <source>
        <dbReference type="ARBA" id="ARBA00007317"/>
    </source>
</evidence>
<comment type="subunit">
    <text evidence="3">Forms a 24-polypeptide structural core with octahedral symmetry.</text>
</comment>
<dbReference type="InterPro" id="IPR001078">
    <property type="entry name" value="2-oxoacid_DH_actylTfrase"/>
</dbReference>
<evidence type="ECO:0000256" key="1">
    <source>
        <dbReference type="ARBA" id="ARBA00001938"/>
    </source>
</evidence>
<evidence type="ECO:0000256" key="8">
    <source>
        <dbReference type="ARBA" id="ARBA00048370"/>
    </source>
</evidence>
<evidence type="ECO:0000256" key="6">
    <source>
        <dbReference type="ARBA" id="ARBA00023315"/>
    </source>
</evidence>
<dbReference type="Gene3D" id="3.30.559.10">
    <property type="entry name" value="Chloramphenicol acetyltransferase-like domain"/>
    <property type="match status" value="1"/>
</dbReference>
<dbReference type="InterPro" id="IPR000089">
    <property type="entry name" value="Biotin_lipoyl"/>
</dbReference>
<dbReference type="Pfam" id="PF00198">
    <property type="entry name" value="2-oxoacid_dh"/>
    <property type="match status" value="1"/>
</dbReference>
<dbReference type="PANTHER" id="PTHR43178">
    <property type="entry name" value="DIHYDROLIPOAMIDE ACETYLTRANSFERASE COMPONENT OF PYRUVATE DEHYDROGENASE COMPLEX"/>
    <property type="match status" value="1"/>
</dbReference>
<dbReference type="Gene3D" id="2.40.50.100">
    <property type="match status" value="1"/>
</dbReference>
<organism evidence="13 14">
    <name type="scientific">Nosocomiicoccus massiliensis</name>
    <dbReference type="NCBI Taxonomy" id="1232430"/>
    <lineage>
        <taxon>Bacteria</taxon>
        <taxon>Bacillati</taxon>
        <taxon>Bacillota</taxon>
        <taxon>Bacilli</taxon>
        <taxon>Bacillales</taxon>
        <taxon>Staphylococcaceae</taxon>
        <taxon>Nosocomiicoccus</taxon>
    </lineage>
</organism>
<dbReference type="EC" id="2.3.1.-" evidence="9"/>
<reference evidence="13 14" key="2">
    <citation type="submission" date="2023-10" db="EMBL/GenBank/DDBJ databases">
        <authorList>
            <person name="Choi B."/>
        </authorList>
    </citation>
    <scope>NUCLEOTIDE SEQUENCE [LARGE SCALE GENOMIC DNA]</scope>
    <source>
        <strain evidence="13 14">UMB0959</strain>
    </source>
</reference>
<evidence type="ECO:0000256" key="3">
    <source>
        <dbReference type="ARBA" id="ARBA00011484"/>
    </source>
</evidence>
<dbReference type="RefSeq" id="WP_102167366.1">
    <property type="nucleotide sequence ID" value="NZ_CP136964.1"/>
</dbReference>
<dbReference type="InterPro" id="IPR004167">
    <property type="entry name" value="PSBD"/>
</dbReference>
<dbReference type="InterPro" id="IPR036625">
    <property type="entry name" value="E3-bd_dom_sf"/>
</dbReference>
<dbReference type="Pfam" id="PF00364">
    <property type="entry name" value="Biotin_lipoyl"/>
    <property type="match status" value="1"/>
</dbReference>
<keyword evidence="6 9" id="KW-0012">Acyltransferase</keyword>
<evidence type="ECO:0000313" key="14">
    <source>
        <dbReference type="Proteomes" id="UP000243626"/>
    </source>
</evidence>
<evidence type="ECO:0000259" key="11">
    <source>
        <dbReference type="PROSITE" id="PS50968"/>
    </source>
</evidence>
<evidence type="ECO:0000256" key="9">
    <source>
        <dbReference type="RuleBase" id="RU003423"/>
    </source>
</evidence>
<dbReference type="InterPro" id="IPR011053">
    <property type="entry name" value="Single_hybrid_motif"/>
</dbReference>
<evidence type="ECO:0000256" key="4">
    <source>
        <dbReference type="ARBA" id="ARBA00022679"/>
    </source>
</evidence>
<sequence>MPKLGESVHEGTVEAWLVEPGSKVNEYDPLCEILTDKVTAEVPSSFEGVIEKILVDVGETIEVGTPICEIKVSNKVHEKEPEQKSQPQTNKKDNNSTDTQKEIKRISPVVMRLASEHNVNLDDVEGTGQFGRVTKKDILSYIDNPVKNEAPKTDKSSIGIKTTSDTSRLELTGVKKAIANNMVKSKTEIPHAWMMIEVDATELVHLRNKYKDAFKSEGIKLTYFAFFIEAVAKALNTNKILNSSWQGDSIQIHDSINLNIAVSADDDLYVPVIHNADMLSIRGIAKKLAQLAEKGRTHALTSEDMHGGTFTINNTGAFGSIQSQGVINHPQAAILQVESIVKKPVFIDEMLAARYMVNLCLSIDHRVLNGVDAGKFLQDVKKNIESIDSETTL</sequence>
<keyword evidence="5 9" id="KW-0450">Lipoyl</keyword>
<accession>A0AAF0YPG3</accession>
<dbReference type="SUPFAM" id="SSF51230">
    <property type="entry name" value="Single hybrid motif"/>
    <property type="match status" value="1"/>
</dbReference>
<dbReference type="Proteomes" id="UP000243626">
    <property type="component" value="Chromosome"/>
</dbReference>
<dbReference type="Pfam" id="PF02817">
    <property type="entry name" value="E3_binding"/>
    <property type="match status" value="1"/>
</dbReference>
<dbReference type="PANTHER" id="PTHR43178:SF5">
    <property type="entry name" value="LIPOAMIDE ACYLTRANSFERASE COMPONENT OF BRANCHED-CHAIN ALPHA-KETO ACID DEHYDROGENASE COMPLEX, MITOCHONDRIAL"/>
    <property type="match status" value="1"/>
</dbReference>
<evidence type="ECO:0000259" key="12">
    <source>
        <dbReference type="PROSITE" id="PS51826"/>
    </source>
</evidence>
<evidence type="ECO:0000256" key="5">
    <source>
        <dbReference type="ARBA" id="ARBA00022823"/>
    </source>
</evidence>
<gene>
    <name evidence="13" type="ORF">CJ229_001805</name>
</gene>
<dbReference type="FunFam" id="3.30.559.10:FF:000007">
    <property type="entry name" value="Dihydrolipoamide acetyltransferase component of pyruvate dehydrogenase complex"/>
    <property type="match status" value="1"/>
</dbReference>
<dbReference type="SUPFAM" id="SSF47005">
    <property type="entry name" value="Peripheral subunit-binding domain of 2-oxo acid dehydrogenase complex"/>
    <property type="match status" value="1"/>
</dbReference>
<dbReference type="InterPro" id="IPR023213">
    <property type="entry name" value="CAT-like_dom_sf"/>
</dbReference>
<feature type="region of interest" description="Disordered" evidence="10">
    <location>
        <begin position="74"/>
        <end position="103"/>
    </location>
</feature>
<reference evidence="14" key="1">
    <citation type="submission" date="2017-09" db="EMBL/GenBank/DDBJ databases">
        <title>Bacterial strain isolated from the female urinary microbiota.</title>
        <authorList>
            <person name="Thomas-White K."/>
            <person name="Kumar N."/>
            <person name="Forster S."/>
            <person name="Putonti C."/>
            <person name="Lawley T."/>
            <person name="Wolfe A.J."/>
        </authorList>
    </citation>
    <scope>NUCLEOTIDE SEQUENCE [LARGE SCALE GENOMIC DNA]</scope>
    <source>
        <strain evidence="14">UMB0959</strain>
    </source>
</reference>
<keyword evidence="4 9" id="KW-0808">Transferase</keyword>
<protein>
    <recommendedName>
        <fullName evidence="9">Dihydrolipoamide acetyltransferase component of pyruvate dehydrogenase complex</fullName>
        <ecNumber evidence="9">2.3.1.-</ecNumber>
    </recommendedName>
</protein>
<dbReference type="GO" id="GO:0005737">
    <property type="term" value="C:cytoplasm"/>
    <property type="evidence" value="ECO:0007669"/>
    <property type="project" value="TreeGrafter"/>
</dbReference>
<dbReference type="AlphaFoldDB" id="A0AAF0YPG3"/>
<dbReference type="PROSITE" id="PS50968">
    <property type="entry name" value="BIOTINYL_LIPOYL"/>
    <property type="match status" value="1"/>
</dbReference>
<keyword evidence="14" id="KW-1185">Reference proteome</keyword>
<dbReference type="GO" id="GO:0004742">
    <property type="term" value="F:dihydrolipoyllysine-residue acetyltransferase activity"/>
    <property type="evidence" value="ECO:0007669"/>
    <property type="project" value="UniProtKB-EC"/>
</dbReference>
<evidence type="ECO:0000256" key="10">
    <source>
        <dbReference type="SAM" id="MobiDB-lite"/>
    </source>
</evidence>
<dbReference type="Gene3D" id="4.10.320.10">
    <property type="entry name" value="E3-binding domain"/>
    <property type="match status" value="1"/>
</dbReference>
<proteinExistence type="inferred from homology"/>
<evidence type="ECO:0000256" key="7">
    <source>
        <dbReference type="ARBA" id="ARBA00025211"/>
    </source>
</evidence>
<dbReference type="CDD" id="cd06849">
    <property type="entry name" value="lipoyl_domain"/>
    <property type="match status" value="1"/>
</dbReference>
<name>A0AAF0YPG3_9STAP</name>
<comment type="catalytic activity">
    <reaction evidence="8">
        <text>N(6)-[(R)-dihydrolipoyl]-L-lysyl-[protein] + acetyl-CoA = N(6)-[(R)-S(8)-acetyldihydrolipoyl]-L-lysyl-[protein] + CoA</text>
        <dbReference type="Rhea" id="RHEA:17017"/>
        <dbReference type="Rhea" id="RHEA-COMP:10475"/>
        <dbReference type="Rhea" id="RHEA-COMP:10478"/>
        <dbReference type="ChEBI" id="CHEBI:57287"/>
        <dbReference type="ChEBI" id="CHEBI:57288"/>
        <dbReference type="ChEBI" id="CHEBI:83100"/>
        <dbReference type="ChEBI" id="CHEBI:83111"/>
        <dbReference type="EC" id="2.3.1.12"/>
    </reaction>
</comment>
<comment type="similarity">
    <text evidence="2 9">Belongs to the 2-oxoacid dehydrogenase family.</text>
</comment>
<feature type="compositionally biased region" description="Basic and acidic residues" evidence="10">
    <location>
        <begin position="90"/>
        <end position="103"/>
    </location>
</feature>
<dbReference type="KEGG" id="nmy:CJ229_001805"/>
<evidence type="ECO:0000313" key="13">
    <source>
        <dbReference type="EMBL" id="WOS96977.1"/>
    </source>
</evidence>